<protein>
    <recommendedName>
        <fullName evidence="5">DUF3558 domain-containing protein</fullName>
    </recommendedName>
</protein>
<evidence type="ECO:0008006" key="5">
    <source>
        <dbReference type="Google" id="ProtNLM"/>
    </source>
</evidence>
<evidence type="ECO:0000256" key="2">
    <source>
        <dbReference type="SAM" id="SignalP"/>
    </source>
</evidence>
<name>A0A263D8Z4_9PSEU</name>
<sequence>MHDVSNRARAARFRRVTGAALAGLALLGTLAGCAGEDLTKANFQRTTVPPDPGSGGSGPVPSGPITDEAVTADRLRTVDPCPLLSDEAVGSLGTPDERKPSGFGRCSTTIRDAGGKTLDVTIEVGQYLLGTADDANGSVEGLPQIEKKQDESTCYVTALTSKDPALGVQIAVDYSGAGEPCRPGRTVLQQVVKDLRDGPAQIPAAQGSLVPVDPCTAVDDEVIAGLVPPEVEQQPTSLRGCQWRSRGTSVAVDFRTGYPPRPGDDGQPVDLGNGISGLSEQLGDSNECKITWLHRTAGEEGEDELVNVSWSNYNGEATADDPCAKVLTAAQAAAGTLPRP</sequence>
<keyword evidence="4" id="KW-1185">Reference proteome</keyword>
<feature type="signal peptide" evidence="2">
    <location>
        <begin position="1"/>
        <end position="34"/>
    </location>
</feature>
<evidence type="ECO:0000313" key="4">
    <source>
        <dbReference type="Proteomes" id="UP000242444"/>
    </source>
</evidence>
<proteinExistence type="predicted"/>
<evidence type="ECO:0000313" key="3">
    <source>
        <dbReference type="EMBL" id="OZM73855.1"/>
    </source>
</evidence>
<feature type="chain" id="PRO_5039068597" description="DUF3558 domain-containing protein" evidence="2">
    <location>
        <begin position="35"/>
        <end position="340"/>
    </location>
</feature>
<evidence type="ECO:0000256" key="1">
    <source>
        <dbReference type="SAM" id="MobiDB-lite"/>
    </source>
</evidence>
<gene>
    <name evidence="3" type="ORF">CFN78_06010</name>
</gene>
<dbReference type="InParanoid" id="A0A263D8Z4"/>
<comment type="caution">
    <text evidence="3">The sequence shown here is derived from an EMBL/GenBank/DDBJ whole genome shotgun (WGS) entry which is preliminary data.</text>
</comment>
<reference evidence="3 4" key="1">
    <citation type="submission" date="2017-07" db="EMBL/GenBank/DDBJ databases">
        <title>Amycolatopsis antarcticus sp. nov., isolated from the surface of an Antarcticus brown macroalga.</title>
        <authorList>
            <person name="Wang J."/>
            <person name="Leiva S."/>
            <person name="Huang J."/>
            <person name="Huang Y."/>
        </authorList>
    </citation>
    <scope>NUCLEOTIDE SEQUENCE [LARGE SCALE GENOMIC DNA]</scope>
    <source>
        <strain evidence="3 4">AU-G6</strain>
    </source>
</reference>
<accession>A0A263D8Z4</accession>
<dbReference type="PROSITE" id="PS51257">
    <property type="entry name" value="PROKAR_LIPOPROTEIN"/>
    <property type="match status" value="1"/>
</dbReference>
<dbReference type="AlphaFoldDB" id="A0A263D8Z4"/>
<keyword evidence="2" id="KW-0732">Signal</keyword>
<feature type="region of interest" description="Disordered" evidence="1">
    <location>
        <begin position="43"/>
        <end position="67"/>
    </location>
</feature>
<dbReference type="EMBL" id="NKYE01000003">
    <property type="protein sequence ID" value="OZM73855.1"/>
    <property type="molecule type" value="Genomic_DNA"/>
</dbReference>
<dbReference type="Proteomes" id="UP000242444">
    <property type="component" value="Unassembled WGS sequence"/>
</dbReference>
<organism evidence="3 4">
    <name type="scientific">Amycolatopsis antarctica</name>
    <dbReference type="NCBI Taxonomy" id="1854586"/>
    <lineage>
        <taxon>Bacteria</taxon>
        <taxon>Bacillati</taxon>
        <taxon>Actinomycetota</taxon>
        <taxon>Actinomycetes</taxon>
        <taxon>Pseudonocardiales</taxon>
        <taxon>Pseudonocardiaceae</taxon>
        <taxon>Amycolatopsis</taxon>
    </lineage>
</organism>